<dbReference type="Pfam" id="PF13439">
    <property type="entry name" value="Glyco_transf_4"/>
    <property type="match status" value="1"/>
</dbReference>
<name>A0ABY7M162_9MOLU</name>
<dbReference type="SUPFAM" id="SSF53756">
    <property type="entry name" value="UDP-Glycosyltransferase/glycogen phosphorylase"/>
    <property type="match status" value="1"/>
</dbReference>
<dbReference type="EC" id="2.4.-.-" evidence="3"/>
<evidence type="ECO:0000313" key="4">
    <source>
        <dbReference type="Proteomes" id="UP001210120"/>
    </source>
</evidence>
<evidence type="ECO:0000259" key="1">
    <source>
        <dbReference type="Pfam" id="PF00534"/>
    </source>
</evidence>
<evidence type="ECO:0000259" key="2">
    <source>
        <dbReference type="Pfam" id="PF13439"/>
    </source>
</evidence>
<dbReference type="InterPro" id="IPR050194">
    <property type="entry name" value="Glycosyltransferase_grp1"/>
</dbReference>
<protein>
    <submittedName>
        <fullName evidence="3">Glycosyltransferase</fullName>
        <ecNumber evidence="3">2.4.-.-</ecNumber>
    </submittedName>
</protein>
<proteinExistence type="predicted"/>
<dbReference type="Gene3D" id="3.40.50.2000">
    <property type="entry name" value="Glycogen Phosphorylase B"/>
    <property type="match status" value="2"/>
</dbReference>
<keyword evidence="4" id="KW-1185">Reference proteome</keyword>
<dbReference type="InterPro" id="IPR001296">
    <property type="entry name" value="Glyco_trans_1"/>
</dbReference>
<sequence length="396" mass="46544">MKIGIFTDIYNPLLNGVTTSINSLKQGLESLGYEIYIITTQFYSCEPTKEKNIIRIKGIRLPLKNIENFYYVLNYKKHLDKIRKLNLDLIHIQTEFSIGSLGIYLSKKLKLPLVYTSHTMYDVFIKYNNGFLIKIFRKIILKYFDYLLKKFINNADIVIVPTLKIFNIFTKKYKIEDKCKVIATGIDLKKFQNINSDDFKIKKIKYELELKNDFICLYVGRISKEKKIDFLLESFSIFCSICPNSKFLIIGDGDEKKKLQKKYKKLNLNKKIFFLGFIENDLIGLYYKLGNVFLSASSFETQGLTILEALASSVPVLAFYDSAFDKIIKDDENGFFYYSQEQLIRKLVYLYSNRDKFKKLILNQDKLFFSYSIENFVLNISEIYKKIILTNKNKIE</sequence>
<dbReference type="PANTHER" id="PTHR45947:SF3">
    <property type="entry name" value="SULFOQUINOVOSYL TRANSFERASE SQD2"/>
    <property type="match status" value="1"/>
</dbReference>
<organism evidence="3 4">
    <name type="scientific">Candidatus Phytoplasma sacchari</name>
    <dbReference type="NCBI Taxonomy" id="2609813"/>
    <lineage>
        <taxon>Bacteria</taxon>
        <taxon>Bacillati</taxon>
        <taxon>Mycoplasmatota</taxon>
        <taxon>Mollicutes</taxon>
        <taxon>Acholeplasmatales</taxon>
        <taxon>Acholeplasmataceae</taxon>
        <taxon>Candidatus Phytoplasma</taxon>
        <taxon>16SrXI (Rice yellow dwarf group)</taxon>
    </lineage>
</organism>
<reference evidence="3" key="1">
    <citation type="submission" date="2022-12" db="EMBL/GenBank/DDBJ databases">
        <title>Genomic Characterization of Candidatus Phytoplasma sacchari in China.</title>
        <authorList>
            <person name="Zhang R.-Y."/>
        </authorList>
    </citation>
    <scope>NUCLEOTIDE SEQUENCE [LARGE SCALE GENOMIC DNA]</scope>
    <source>
        <strain evidence="3">SCWL1</strain>
    </source>
</reference>
<feature type="domain" description="Glycosyltransferase subfamily 4-like N-terminal" evidence="2">
    <location>
        <begin position="15"/>
        <end position="189"/>
    </location>
</feature>
<gene>
    <name evidence="3" type="ORF">O7R10_00090</name>
</gene>
<accession>A0ABY7M162</accession>
<dbReference type="GO" id="GO:0016757">
    <property type="term" value="F:glycosyltransferase activity"/>
    <property type="evidence" value="ECO:0007669"/>
    <property type="project" value="UniProtKB-KW"/>
</dbReference>
<feature type="domain" description="Glycosyl transferase family 1" evidence="1">
    <location>
        <begin position="208"/>
        <end position="362"/>
    </location>
</feature>
<evidence type="ECO:0000313" key="3">
    <source>
        <dbReference type="EMBL" id="WBL31458.1"/>
    </source>
</evidence>
<dbReference type="PANTHER" id="PTHR45947">
    <property type="entry name" value="SULFOQUINOVOSYL TRANSFERASE SQD2"/>
    <property type="match status" value="1"/>
</dbReference>
<dbReference type="Pfam" id="PF00534">
    <property type="entry name" value="Glycos_transf_1"/>
    <property type="match status" value="1"/>
</dbReference>
<dbReference type="Proteomes" id="UP001210120">
    <property type="component" value="Chromosome"/>
</dbReference>
<keyword evidence="3" id="KW-0328">Glycosyltransferase</keyword>
<dbReference type="InterPro" id="IPR028098">
    <property type="entry name" value="Glyco_trans_4-like_N"/>
</dbReference>
<dbReference type="EMBL" id="CP115156">
    <property type="protein sequence ID" value="WBL31458.1"/>
    <property type="molecule type" value="Genomic_DNA"/>
</dbReference>
<keyword evidence="3" id="KW-0808">Transferase</keyword>